<accession>A0A9K3D910</accession>
<feature type="compositionally biased region" description="Basic and acidic residues" evidence="1">
    <location>
        <begin position="89"/>
        <end position="101"/>
    </location>
</feature>
<proteinExistence type="predicted"/>
<feature type="compositionally biased region" description="Basic and acidic residues" evidence="1">
    <location>
        <begin position="107"/>
        <end position="143"/>
    </location>
</feature>
<dbReference type="EMBL" id="BDIP01005106">
    <property type="protein sequence ID" value="GIQ89498.1"/>
    <property type="molecule type" value="Genomic_DNA"/>
</dbReference>
<protein>
    <submittedName>
        <fullName evidence="2">Uncharacterized protein</fullName>
    </submittedName>
</protein>
<evidence type="ECO:0000313" key="2">
    <source>
        <dbReference type="EMBL" id="GIQ89498.1"/>
    </source>
</evidence>
<organism evidence="2 3">
    <name type="scientific">Kipferlia bialata</name>
    <dbReference type="NCBI Taxonomy" id="797122"/>
    <lineage>
        <taxon>Eukaryota</taxon>
        <taxon>Metamonada</taxon>
        <taxon>Carpediemonas-like organisms</taxon>
        <taxon>Kipferlia</taxon>
    </lineage>
</organism>
<feature type="non-terminal residue" evidence="2">
    <location>
        <position position="1"/>
    </location>
</feature>
<reference evidence="2 3" key="1">
    <citation type="journal article" date="2018" name="PLoS ONE">
        <title>The draft genome of Kipferlia bialata reveals reductive genome evolution in fornicate parasites.</title>
        <authorList>
            <person name="Tanifuji G."/>
            <person name="Takabayashi S."/>
            <person name="Kume K."/>
            <person name="Takagi M."/>
            <person name="Nakayama T."/>
            <person name="Kamikawa R."/>
            <person name="Inagaki Y."/>
            <person name="Hashimoto T."/>
        </authorList>
    </citation>
    <scope>NUCLEOTIDE SEQUENCE [LARGE SCALE GENOMIC DNA]</scope>
    <source>
        <strain evidence="2">NY0173</strain>
    </source>
</reference>
<feature type="region of interest" description="Disordered" evidence="1">
    <location>
        <begin position="22"/>
        <end position="70"/>
    </location>
</feature>
<gene>
    <name evidence="2" type="ORF">KIPB_011982</name>
</gene>
<feature type="region of interest" description="Disordered" evidence="1">
    <location>
        <begin position="88"/>
        <end position="153"/>
    </location>
</feature>
<name>A0A9K3D910_9EUKA</name>
<dbReference type="AlphaFoldDB" id="A0A9K3D910"/>
<evidence type="ECO:0000313" key="3">
    <source>
        <dbReference type="Proteomes" id="UP000265618"/>
    </source>
</evidence>
<keyword evidence="3" id="KW-1185">Reference proteome</keyword>
<comment type="caution">
    <text evidence="2">The sequence shown here is derived from an EMBL/GenBank/DDBJ whole genome shotgun (WGS) entry which is preliminary data.</text>
</comment>
<dbReference type="Proteomes" id="UP000265618">
    <property type="component" value="Unassembled WGS sequence"/>
</dbReference>
<feature type="compositionally biased region" description="Basic and acidic residues" evidence="1">
    <location>
        <begin position="30"/>
        <end position="47"/>
    </location>
</feature>
<evidence type="ECO:0000256" key="1">
    <source>
        <dbReference type="SAM" id="MobiDB-lite"/>
    </source>
</evidence>
<sequence length="153" mass="17299">MDTGLIPDPKREPGLKRLAVSIHTPEGEDAALKEKGEAQGGRERDKAPYPSDASGDHCTVVPPEGEGSALEAEGSALDKYLSSLQQEVEGLRKRDREREGEAQTQERQYKEELGSQRDMYETRLSEQEERHREEMTRHQDMYETRIASLSQSL</sequence>